<keyword evidence="2 5" id="KW-0671">Queuosine biosynthesis</keyword>
<dbReference type="UniPathway" id="UPA00392"/>
<dbReference type="InterPro" id="IPR016856">
    <property type="entry name" value="QueF_type1"/>
</dbReference>
<dbReference type="PANTHER" id="PTHR34354">
    <property type="entry name" value="NADPH-DEPENDENT 7-CYANO-7-DEAZAGUANINE REDUCTASE"/>
    <property type="match status" value="1"/>
</dbReference>
<name>A0A2A9HIT2_TEPT2</name>
<feature type="active site" description="Proton donor" evidence="5">
    <location>
        <position position="45"/>
    </location>
</feature>
<evidence type="ECO:0000313" key="7">
    <source>
        <dbReference type="Proteomes" id="UP000223071"/>
    </source>
</evidence>
<reference evidence="6 7" key="1">
    <citation type="submission" date="2017-09" db="EMBL/GenBank/DDBJ databases">
        <title>Sequencing the genomes of two abundant thermophiles in Great Basin hot springs: Thermocrinis jamiesonii and novel Chloroflexi Thermoflexus hugenholtzii.</title>
        <authorList>
            <person name="Hedlund B."/>
        </authorList>
    </citation>
    <scope>NUCLEOTIDE SEQUENCE [LARGE SCALE GENOMIC DNA]</scope>
    <source>
        <strain evidence="6 7">G233</strain>
    </source>
</reference>
<comment type="caution">
    <text evidence="6">The sequence shown here is derived from an EMBL/GenBank/DDBJ whole genome shotgun (WGS) entry which is preliminary data.</text>
</comment>
<organism evidence="6 7">
    <name type="scientific">Tepidiforma thermophila (strain KCTC 52669 / CGMCC 1.13589 / G233)</name>
    <dbReference type="NCBI Taxonomy" id="2761530"/>
    <lineage>
        <taxon>Bacteria</taxon>
        <taxon>Bacillati</taxon>
        <taxon>Chloroflexota</taxon>
        <taxon>Tepidiformia</taxon>
        <taxon>Tepidiformales</taxon>
        <taxon>Tepidiformaceae</taxon>
        <taxon>Tepidiforma</taxon>
    </lineage>
</organism>
<keyword evidence="4 5" id="KW-0560">Oxidoreductase</keyword>
<sequence length="126" mass="14125">MNPKNTFRTDGTIDAFDNQFPGRDYVIEFIAPEFTSVCPMTGQPDFGTIRVTYVPDRKCIELRSFKFYLHAFRNRGIFYEDVVNTILEDIVAAVQPRSATVTGEFNTRGGISARVTASYPSRPSGA</sequence>
<dbReference type="Gene3D" id="3.30.1130.10">
    <property type="match status" value="1"/>
</dbReference>
<dbReference type="SUPFAM" id="SSF55620">
    <property type="entry name" value="Tetrahydrobiopterin biosynthesis enzymes-like"/>
    <property type="match status" value="1"/>
</dbReference>
<comment type="pathway">
    <text evidence="5">tRNA modification; tRNA-queuosine biosynthesis.</text>
</comment>
<evidence type="ECO:0000256" key="3">
    <source>
        <dbReference type="ARBA" id="ARBA00022857"/>
    </source>
</evidence>
<keyword evidence="1 5" id="KW-0963">Cytoplasm</keyword>
<comment type="catalytic activity">
    <reaction evidence="5">
        <text>7-aminomethyl-7-carbaguanine + 2 NADP(+) = 7-cyano-7-carbaguanine + 2 NADPH + 3 H(+)</text>
        <dbReference type="Rhea" id="RHEA:13409"/>
        <dbReference type="ChEBI" id="CHEBI:15378"/>
        <dbReference type="ChEBI" id="CHEBI:45075"/>
        <dbReference type="ChEBI" id="CHEBI:57783"/>
        <dbReference type="ChEBI" id="CHEBI:58349"/>
        <dbReference type="ChEBI" id="CHEBI:58703"/>
        <dbReference type="EC" id="1.7.1.13"/>
    </reaction>
</comment>
<dbReference type="GO" id="GO:0005737">
    <property type="term" value="C:cytoplasm"/>
    <property type="evidence" value="ECO:0007669"/>
    <property type="project" value="UniProtKB-SubCell"/>
</dbReference>
<dbReference type="InterPro" id="IPR050084">
    <property type="entry name" value="NADPH_dep_7-cyano-7-deazaG_red"/>
</dbReference>
<evidence type="ECO:0000256" key="1">
    <source>
        <dbReference type="ARBA" id="ARBA00022490"/>
    </source>
</evidence>
<dbReference type="NCBIfam" id="TIGR03139">
    <property type="entry name" value="QueF-II"/>
    <property type="match status" value="1"/>
</dbReference>
<keyword evidence="3 5" id="KW-0521">NADP</keyword>
<feature type="binding site" evidence="5">
    <location>
        <begin position="60"/>
        <end position="62"/>
    </location>
    <ligand>
        <name>substrate</name>
    </ligand>
</feature>
<dbReference type="InterPro" id="IPR043133">
    <property type="entry name" value="GTP-CH-I_C/QueF"/>
</dbReference>
<keyword evidence="7" id="KW-1185">Reference proteome</keyword>
<evidence type="ECO:0000256" key="2">
    <source>
        <dbReference type="ARBA" id="ARBA00022785"/>
    </source>
</evidence>
<comment type="subcellular location">
    <subcellularLocation>
        <location evidence="5">Cytoplasm</location>
    </subcellularLocation>
</comment>
<protein>
    <recommendedName>
        <fullName evidence="5">NADPH-dependent 7-cyano-7-deazaguanine reductase</fullName>
        <ecNumber evidence="5">1.7.1.13</ecNumber>
    </recommendedName>
    <alternativeName>
        <fullName evidence="5">7-cyano-7-carbaguanine reductase</fullName>
    </alternativeName>
    <alternativeName>
        <fullName evidence="5">NADPH-dependent nitrile oxidoreductase</fullName>
    </alternativeName>
    <alternativeName>
        <fullName evidence="5">PreQ(0) reductase</fullName>
    </alternativeName>
</protein>
<dbReference type="EC" id="1.7.1.13" evidence="5"/>
<dbReference type="Pfam" id="PF14489">
    <property type="entry name" value="QueF"/>
    <property type="match status" value="1"/>
</dbReference>
<gene>
    <name evidence="5" type="primary">queF</name>
    <name evidence="6" type="ORF">A9A59_2000</name>
</gene>
<dbReference type="EMBL" id="PDJQ01000001">
    <property type="protein sequence ID" value="PFG74759.1"/>
    <property type="molecule type" value="Genomic_DNA"/>
</dbReference>
<dbReference type="RefSeq" id="WP_098504866.1">
    <property type="nucleotide sequence ID" value="NZ_PDJQ01000001.1"/>
</dbReference>
<feature type="binding site" evidence="5">
    <location>
        <begin position="79"/>
        <end position="80"/>
    </location>
    <ligand>
        <name>substrate</name>
    </ligand>
</feature>
<accession>A0A2A9HIT2</accession>
<dbReference type="InterPro" id="IPR029500">
    <property type="entry name" value="QueF"/>
</dbReference>
<dbReference type="GO" id="GO:0008616">
    <property type="term" value="P:tRNA queuosine(34) biosynthetic process"/>
    <property type="evidence" value="ECO:0007669"/>
    <property type="project" value="UniProtKB-UniRule"/>
</dbReference>
<comment type="similarity">
    <text evidence="5">Belongs to the GTP cyclohydrolase I family. QueF type 1 subfamily.</text>
</comment>
<evidence type="ECO:0000313" key="6">
    <source>
        <dbReference type="EMBL" id="PFG74759.1"/>
    </source>
</evidence>
<dbReference type="GO" id="GO:0033739">
    <property type="term" value="F:preQ1 synthase activity"/>
    <property type="evidence" value="ECO:0007669"/>
    <property type="project" value="UniProtKB-UniRule"/>
</dbReference>
<dbReference type="HAMAP" id="MF_00818">
    <property type="entry name" value="QueF_type1"/>
    <property type="match status" value="1"/>
</dbReference>
<proteinExistence type="inferred from homology"/>
<dbReference type="PANTHER" id="PTHR34354:SF1">
    <property type="entry name" value="NADPH-DEPENDENT 7-CYANO-7-DEAZAGUANINE REDUCTASE"/>
    <property type="match status" value="1"/>
</dbReference>
<dbReference type="Proteomes" id="UP000223071">
    <property type="component" value="Unassembled WGS sequence"/>
</dbReference>
<evidence type="ECO:0000256" key="5">
    <source>
        <dbReference type="HAMAP-Rule" id="MF_00818"/>
    </source>
</evidence>
<evidence type="ECO:0000256" key="4">
    <source>
        <dbReference type="ARBA" id="ARBA00023002"/>
    </source>
</evidence>
<dbReference type="AlphaFoldDB" id="A0A2A9HIT2"/>
<dbReference type="PIRSF" id="PIRSF027377">
    <property type="entry name" value="Nitrile_oxidored_QueF"/>
    <property type="match status" value="1"/>
</dbReference>
<comment type="function">
    <text evidence="5">Catalyzes the NADPH-dependent reduction of 7-cyano-7-deazaguanine (preQ0) to 7-aminomethyl-7-deazaguanine (preQ1).</text>
</comment>
<feature type="active site" description="Thioimide intermediate" evidence="5">
    <location>
        <position position="38"/>
    </location>
</feature>